<protein>
    <submittedName>
        <fullName evidence="1">Uncharacterized protein</fullName>
    </submittedName>
</protein>
<reference evidence="1" key="1">
    <citation type="submission" date="2020-01" db="EMBL/GenBank/DDBJ databases">
        <title>Vaginal microbiome of pregnant Indian women: Insights into the genome of dominants Lactobacillus species.</title>
        <authorList>
            <person name="Das B."/>
            <person name="Mehta O."/>
            <person name="Ghosh T.S."/>
            <person name="Kothidar A."/>
            <person name="Gowtham M.R."/>
            <person name="Mitra R."/>
            <person name="Kshetrapal P."/>
            <person name="Wadhwa N."/>
            <person name="Thiruvengadam R."/>
            <person name="Nair G.B."/>
            <person name="Bhatnagar S."/>
            <person name="Das B."/>
        </authorList>
    </citation>
    <scope>NUCLEOTIDE SEQUENCE</scope>
    <source>
        <strain evidence="1">Indica</strain>
    </source>
</reference>
<name>A0A6B2FT59_9LACO</name>
<dbReference type="EMBL" id="JAADJO010000003">
    <property type="protein sequence ID" value="NDJ73337.1"/>
    <property type="molecule type" value="Genomic_DNA"/>
</dbReference>
<dbReference type="RefSeq" id="WP_144231692.1">
    <property type="nucleotide sequence ID" value="NZ_CAZZQF010000001.1"/>
</dbReference>
<dbReference type="AlphaFoldDB" id="A0A6B2FT59"/>
<comment type="caution">
    <text evidence="1">The sequence shown here is derived from an EMBL/GenBank/DDBJ whole genome shotgun (WGS) entry which is preliminary data.</text>
</comment>
<evidence type="ECO:0000313" key="1">
    <source>
        <dbReference type="EMBL" id="NDJ73337.1"/>
    </source>
</evidence>
<gene>
    <name evidence="1" type="ORF">GWG61_02230</name>
</gene>
<accession>A0A6B2FT59</accession>
<sequence>MTKIPAVPNRLPILLKRYKNKNQLSNTELVQKINNYISDLSDQIFIEKNEFENDTPISSFFKLVSSSKSQRPKNIQQRLAILKLLNINYTQSIFKDGQDIVQYFRNSYQYVVDKLNEIISNKKSLSSAKNALTQESLKELFFENNNPNFSQIGVFIYKMLGFIQAFNDSMALPFVTPEGVQPIEIVASSNFLMKINKLALNNQLSLESVNELDKIMFLEFIQLDTNILISIAHDLNEYRADFFGTFHFNKKDVPVSSPESKPNSFIYKKVYANITEKLNGLINTKNEKRALFNLSLFEMSELCDSFIHTTKNTRYSNFIDQNGIHKSF</sequence>
<proteinExistence type="predicted"/>
<organism evidence="1">
    <name type="scientific">Lactobacillus paragasseri</name>
    <dbReference type="NCBI Taxonomy" id="2107999"/>
    <lineage>
        <taxon>Bacteria</taxon>
        <taxon>Bacillati</taxon>
        <taxon>Bacillota</taxon>
        <taxon>Bacilli</taxon>
        <taxon>Lactobacillales</taxon>
        <taxon>Lactobacillaceae</taxon>
        <taxon>Lactobacillus</taxon>
    </lineage>
</organism>